<keyword evidence="3" id="KW-1185">Reference proteome</keyword>
<sequence>MFGPNPLGIRSGGLCSMQLQCNDTAHTGSNRVQLVRAKPDRQVGRLPGLPGEKRKPRDTATGGDV</sequence>
<dbReference type="Proteomes" id="UP000174965">
    <property type="component" value="Segment"/>
</dbReference>
<reference evidence="2 3" key="1">
    <citation type="journal article" date="2011" name="J. Virol.">
        <title>Genomic sequencing and characterization of cynomolgus macaque cytomegalovirus.</title>
        <authorList>
            <person name="Marsh A.K."/>
            <person name="Willer D.O."/>
            <person name="Ambagala A.P."/>
            <person name="Dzamba M."/>
            <person name="Chan J.K."/>
            <person name="Pilon R."/>
            <person name="Fournier J."/>
            <person name="Sandstrom P."/>
            <person name="Brudno M."/>
            <person name="Macdonald K.S."/>
        </authorList>
    </citation>
    <scope>NUCLEOTIDE SEQUENCE [LARGE SCALE GENOMIC DNA]</scope>
    <source>
        <strain evidence="2 3">Ottawa</strain>
    </source>
</reference>
<organism evidence="2 3">
    <name type="scientific">macacine betaherpesvirus 8</name>
    <dbReference type="NCBI Taxonomy" id="2560567"/>
    <lineage>
        <taxon>Viruses</taxon>
        <taxon>Duplodnaviria</taxon>
        <taxon>Heunggongvirae</taxon>
        <taxon>Peploviricota</taxon>
        <taxon>Herviviricetes</taxon>
        <taxon>Herpesvirales</taxon>
        <taxon>Orthoherpesviridae</taxon>
        <taxon>Betaherpesvirinae</taxon>
        <taxon>Cytomegalovirus</taxon>
        <taxon>Cytomegalovirus macacinebeta8</taxon>
    </lineage>
</organism>
<evidence type="ECO:0000256" key="1">
    <source>
        <dbReference type="SAM" id="MobiDB-lite"/>
    </source>
</evidence>
<protein>
    <submittedName>
        <fullName evidence="2">Uncharacterized protein</fullName>
    </submittedName>
</protein>
<evidence type="ECO:0000313" key="2">
    <source>
        <dbReference type="EMBL" id="AEQ32294.1"/>
    </source>
</evidence>
<feature type="region of interest" description="Disordered" evidence="1">
    <location>
        <begin position="30"/>
        <end position="65"/>
    </location>
</feature>
<name>G8H0U6_9BETA</name>
<proteinExistence type="predicted"/>
<gene>
    <name evidence="2" type="ORF">cy205</name>
</gene>
<dbReference type="EMBL" id="JN227533">
    <property type="protein sequence ID" value="AEQ32294.1"/>
    <property type="molecule type" value="Genomic_DNA"/>
</dbReference>
<evidence type="ECO:0000313" key="3">
    <source>
        <dbReference type="Proteomes" id="UP000174965"/>
    </source>
</evidence>
<accession>G8H0U6</accession>